<reference evidence="2 3" key="1">
    <citation type="journal article" date="2020" name="G3 (Bethesda)">
        <title>Whole Genome Sequencing and Comparative Genomics of Two Nematicidal Bacillus Strains Reveals a Wide Range of Possible Virulence Factors.</title>
        <authorList>
            <person name="Susic N."/>
            <person name="Janezic S."/>
            <person name="Rupnik M."/>
            <person name="Geric Stare B."/>
        </authorList>
    </citation>
    <scope>NUCLEOTIDE SEQUENCE [LARGE SCALE GENOMIC DNA]</scope>
    <source>
        <strain evidence="2 3">I-1582</strain>
    </source>
</reference>
<feature type="non-terminal residue" evidence="2">
    <location>
        <position position="224"/>
    </location>
</feature>
<protein>
    <submittedName>
        <fullName evidence="2">Mobile element protein</fullName>
    </submittedName>
</protein>
<dbReference type="InterPro" id="IPR047951">
    <property type="entry name" value="Transpos_ISL3"/>
</dbReference>
<dbReference type="PANTHER" id="PTHR33498:SF1">
    <property type="entry name" value="TRANSPOSASE FOR INSERTION SEQUENCE ELEMENT IS1557"/>
    <property type="match status" value="1"/>
</dbReference>
<organism evidence="2 3">
    <name type="scientific">Cytobacillus firmus</name>
    <name type="common">Bacillus firmus</name>
    <dbReference type="NCBI Taxonomy" id="1399"/>
    <lineage>
        <taxon>Bacteria</taxon>
        <taxon>Bacillati</taxon>
        <taxon>Bacillota</taxon>
        <taxon>Bacilli</taxon>
        <taxon>Bacillales</taxon>
        <taxon>Bacillaceae</taxon>
        <taxon>Cytobacillus</taxon>
    </lineage>
</organism>
<gene>
    <name evidence="2" type="ORF">KIS1582_5147</name>
</gene>
<dbReference type="InterPro" id="IPR002560">
    <property type="entry name" value="Transposase_DDE"/>
</dbReference>
<dbReference type="Pfam" id="PF01610">
    <property type="entry name" value="DDE_Tnp_ISL3"/>
    <property type="match status" value="1"/>
</dbReference>
<dbReference type="EMBL" id="VDEM01000172">
    <property type="protein sequence ID" value="KAF0821173.1"/>
    <property type="molecule type" value="Genomic_DNA"/>
</dbReference>
<dbReference type="AlphaFoldDB" id="A0A800MRL5"/>
<accession>A0A800MRL5</accession>
<name>A0A800MRL5_CYTFI</name>
<evidence type="ECO:0000259" key="1">
    <source>
        <dbReference type="Pfam" id="PF01610"/>
    </source>
</evidence>
<dbReference type="RefSeq" id="WP_335550173.1">
    <property type="nucleotide sequence ID" value="NZ_JBALQO010000167.1"/>
</dbReference>
<comment type="caution">
    <text evidence="2">The sequence shown here is derived from an EMBL/GenBank/DDBJ whole genome shotgun (WGS) entry which is preliminary data.</text>
</comment>
<sequence length="224" mass="26268">MICDLQTHKPLALLPDRRPETVTAWLQMNPFVQVVSRDGFTAFRQGITQADSSIRQIYDRFHFIRNAKKQLDTCAASIVPAKITWSDSTDAAEEIPLTRAEKQTRDRQKRKWELVQEIQEAFKRGKNLSRLAREYDLDWRTIQKYTKMKGPPNYQRQRARLTDPFNERMRKLEKEGNTVKEIYSALQIEGYTGTYSGVRTFVQSIRKDRKHNTSGEKVLSISRR</sequence>
<feature type="domain" description="Transposase IS204/IS1001/IS1096/IS1165 DDE" evidence="1">
    <location>
        <begin position="2"/>
        <end position="133"/>
    </location>
</feature>
<evidence type="ECO:0000313" key="2">
    <source>
        <dbReference type="EMBL" id="KAF0821173.1"/>
    </source>
</evidence>
<dbReference type="Proteomes" id="UP000465778">
    <property type="component" value="Unassembled WGS sequence"/>
</dbReference>
<proteinExistence type="predicted"/>
<evidence type="ECO:0000313" key="3">
    <source>
        <dbReference type="Proteomes" id="UP000465778"/>
    </source>
</evidence>
<dbReference type="PANTHER" id="PTHR33498">
    <property type="entry name" value="TRANSPOSASE FOR INSERTION SEQUENCE ELEMENT IS1557"/>
    <property type="match status" value="1"/>
</dbReference>